<reference evidence="1 2" key="1">
    <citation type="submission" date="2011-08" db="EMBL/GenBank/DDBJ databases">
        <authorList>
            <person name="Liu Z.J."/>
            <person name="Shi F.L."/>
            <person name="Lu J.Q."/>
            <person name="Li M."/>
            <person name="Wang Z.L."/>
        </authorList>
    </citation>
    <scope>NUCLEOTIDE SEQUENCE [LARGE SCALE GENOMIC DNA]</scope>
    <source>
        <strain evidence="1 2">USNM 41457</strain>
    </source>
</reference>
<sequence length="121" mass="14029">MTSKNKLKINAMVAAKEKVNNIDKLNSLTIKDNAITFWSTKKENLNSERYFFNPKQANTINKSHKYRQEQNIKTFKALNLVEFTIHNALIDKDQLFLNTSANCPNNSMSIKNENHTQLKQL</sequence>
<name>J9DRI3_EDHAE</name>
<dbReference type="InParanoid" id="J9DRI3"/>
<dbReference type="AlphaFoldDB" id="J9DRI3"/>
<comment type="caution">
    <text evidence="1">The sequence shown here is derived from an EMBL/GenBank/DDBJ whole genome shotgun (WGS) entry which is preliminary data.</text>
</comment>
<dbReference type="EMBL" id="AFBI03000009">
    <property type="protein sequence ID" value="EJW05175.1"/>
    <property type="molecule type" value="Genomic_DNA"/>
</dbReference>
<dbReference type="Proteomes" id="UP000003163">
    <property type="component" value="Unassembled WGS sequence"/>
</dbReference>
<gene>
    <name evidence="1" type="ORF">EDEG_00733</name>
</gene>
<reference evidence="2" key="2">
    <citation type="submission" date="2015-07" db="EMBL/GenBank/DDBJ databases">
        <title>Contrasting host-pathogen interactions and genome evolution in two generalist and specialist microsporidian pathogens of mosquitoes.</title>
        <authorList>
            <consortium name="The Broad Institute Genomics Platform"/>
            <consortium name="The Broad Institute Genome Sequencing Center for Infectious Disease"/>
            <person name="Cuomo C.A."/>
            <person name="Sanscrainte N.D."/>
            <person name="Goldberg J.M."/>
            <person name="Heiman D."/>
            <person name="Young S."/>
            <person name="Zeng Q."/>
            <person name="Becnel J.J."/>
            <person name="Birren B.W."/>
        </authorList>
    </citation>
    <scope>NUCLEOTIDE SEQUENCE [LARGE SCALE GENOMIC DNA]</scope>
    <source>
        <strain evidence="2">USNM 41457</strain>
    </source>
</reference>
<evidence type="ECO:0000313" key="1">
    <source>
        <dbReference type="EMBL" id="EJW05175.1"/>
    </source>
</evidence>
<evidence type="ECO:0000313" key="2">
    <source>
        <dbReference type="Proteomes" id="UP000003163"/>
    </source>
</evidence>
<keyword evidence="2" id="KW-1185">Reference proteome</keyword>
<proteinExistence type="predicted"/>
<protein>
    <submittedName>
        <fullName evidence="1">Uncharacterized protein</fullName>
    </submittedName>
</protein>
<dbReference type="VEuPathDB" id="MicrosporidiaDB:EDEG_00733"/>
<accession>J9DRI3</accession>
<dbReference type="HOGENOM" id="CLU_090542_0_0_1"/>
<organism evidence="1 2">
    <name type="scientific">Edhazardia aedis (strain USNM 41457)</name>
    <name type="common">Microsporidian parasite</name>
    <dbReference type="NCBI Taxonomy" id="1003232"/>
    <lineage>
        <taxon>Eukaryota</taxon>
        <taxon>Fungi</taxon>
        <taxon>Fungi incertae sedis</taxon>
        <taxon>Microsporidia</taxon>
        <taxon>Edhazardia</taxon>
    </lineage>
</organism>